<dbReference type="Pfam" id="PF03816">
    <property type="entry name" value="LytR_cpsA_psr"/>
    <property type="match status" value="1"/>
</dbReference>
<evidence type="ECO:0000256" key="2">
    <source>
        <dbReference type="SAM" id="Phobius"/>
    </source>
</evidence>
<dbReference type="Gene3D" id="3.40.630.190">
    <property type="entry name" value="LCP protein"/>
    <property type="match status" value="1"/>
</dbReference>
<dbReference type="AlphaFoldDB" id="A0A5B0DG08"/>
<evidence type="ECO:0000313" key="5">
    <source>
        <dbReference type="EMBL" id="KAA0964741.1"/>
    </source>
</evidence>
<evidence type="ECO:0000259" key="3">
    <source>
        <dbReference type="Pfam" id="PF02916"/>
    </source>
</evidence>
<feature type="transmembrane region" description="Helical" evidence="2">
    <location>
        <begin position="75"/>
        <end position="94"/>
    </location>
</feature>
<dbReference type="Pfam" id="PF02916">
    <property type="entry name" value="DNA_PPF"/>
    <property type="match status" value="1"/>
</dbReference>
<comment type="caution">
    <text evidence="5">The sequence shown here is derived from an EMBL/GenBank/DDBJ whole genome shotgun (WGS) entry which is preliminary data.</text>
</comment>
<dbReference type="GO" id="GO:0006260">
    <property type="term" value="P:DNA replication"/>
    <property type="evidence" value="ECO:0007669"/>
    <property type="project" value="InterPro"/>
</dbReference>
<dbReference type="InterPro" id="IPR004474">
    <property type="entry name" value="LytR_CpsA_psr"/>
</dbReference>
<gene>
    <name evidence="5" type="ORF">FXF62_03695</name>
</gene>
<comment type="similarity">
    <text evidence="1">Belongs to the LytR/CpsA/Psr (LCP) family.</text>
</comment>
<feature type="transmembrane region" description="Helical" evidence="2">
    <location>
        <begin position="21"/>
        <end position="41"/>
    </location>
</feature>
<proteinExistence type="inferred from homology"/>
<keyword evidence="2" id="KW-1133">Transmembrane helix</keyword>
<protein>
    <submittedName>
        <fullName evidence="5">LytR family transcriptional regulator</fullName>
    </submittedName>
</protein>
<dbReference type="InterPro" id="IPR050922">
    <property type="entry name" value="LytR/CpsA/Psr_CW_biosynth"/>
</dbReference>
<dbReference type="NCBIfam" id="TIGR00350">
    <property type="entry name" value="lytR_cpsA_psr"/>
    <property type="match status" value="1"/>
</dbReference>
<feature type="transmembrane region" description="Helical" evidence="2">
    <location>
        <begin position="47"/>
        <end position="68"/>
    </location>
</feature>
<dbReference type="InterPro" id="IPR004190">
    <property type="entry name" value="DNA_pol_proc_fac"/>
</dbReference>
<dbReference type="EMBL" id="VSJJ01000002">
    <property type="protein sequence ID" value="KAA0964741.1"/>
    <property type="molecule type" value="Genomic_DNA"/>
</dbReference>
<evidence type="ECO:0000259" key="4">
    <source>
        <dbReference type="Pfam" id="PF03816"/>
    </source>
</evidence>
<feature type="domain" description="Cell envelope-related transcriptional attenuator" evidence="4">
    <location>
        <begin position="248"/>
        <end position="392"/>
    </location>
</feature>
<dbReference type="RefSeq" id="WP_149517684.1">
    <property type="nucleotide sequence ID" value="NZ_VSJJ01000002.1"/>
</dbReference>
<dbReference type="PANTHER" id="PTHR33392">
    <property type="entry name" value="POLYISOPRENYL-TEICHOIC ACID--PEPTIDOGLYCAN TEICHOIC ACID TRANSFERASE TAGU"/>
    <property type="match status" value="1"/>
</dbReference>
<keyword evidence="2" id="KW-0812">Transmembrane</keyword>
<accession>A0A5B0DG08</accession>
<dbReference type="PANTHER" id="PTHR33392:SF6">
    <property type="entry name" value="POLYISOPRENYL-TEICHOIC ACID--PEPTIDOGLYCAN TEICHOIC ACID TRANSFERASE TAGU"/>
    <property type="match status" value="1"/>
</dbReference>
<dbReference type="Proteomes" id="UP000323039">
    <property type="component" value="Unassembled WGS sequence"/>
</dbReference>
<name>A0A5B0DG08_STRCR</name>
<evidence type="ECO:0000256" key="1">
    <source>
        <dbReference type="ARBA" id="ARBA00006068"/>
    </source>
</evidence>
<dbReference type="Gene3D" id="3.40.190.10">
    <property type="entry name" value="Periplasmic binding protein-like II"/>
    <property type="match status" value="1"/>
</dbReference>
<organism evidence="5 6">
    <name type="scientific">Streptococcus cristatus</name>
    <dbReference type="NCBI Taxonomy" id="45634"/>
    <lineage>
        <taxon>Bacteria</taxon>
        <taxon>Bacillati</taxon>
        <taxon>Bacillota</taxon>
        <taxon>Bacilli</taxon>
        <taxon>Lactobacillales</taxon>
        <taxon>Streptococcaceae</taxon>
        <taxon>Streptococcus</taxon>
    </lineage>
</organism>
<feature type="domain" description="DNA polymerase processivity factor" evidence="3">
    <location>
        <begin position="71"/>
        <end position="185"/>
    </location>
</feature>
<sequence>MYQRAKKSKKKNDRLKIVNSTLLGVYTLLAAFLIFTIFRYHFLAFRYVNILVTALILAVAVLSGFLIFKGKAGKTTSAILIVALLVGSVSMYAVKGLVDLSAGVNSTSNYSEYEMSIVVPADSDVTDLKQLTNVLAPSGNDQDNVQALMKNISQTQGHELAVDTASSYLAAYKSLTSGEAKAMVLNSVFEDTIRGEDPDYASKIKKIYTHKISKKIDTAIGKQDPNAEVFNIYVSGIDTYGPISSVSRSDVNIIMTVNRKTKKVLLTTTPRDAYVPIADGGLNQPDKLTHAGIYGVDASVHTLENLYGIDLNYYVRLNFTSFLKLIDLLGGIDIENDQEFTVGNTHYPIGNISLNSEQALTFVRERYSLNGGDNDRGKNQEKVIAAVIKKLTSTDALRNYNAILSGLQDSVQTDMSLETMMNLINTQLESGGSYNVTSQALTGTGNTGLPSHAMPEANLYMMEIDQNSLAAAKAAIQEVMEGK</sequence>
<reference evidence="5 6" key="1">
    <citation type="submission" date="2019-08" db="EMBL/GenBank/DDBJ databases">
        <title>Genome sequence and analysis of Streptococcus cristatus strain S22 isolated from throat swab of children scarlet fever in Hangzhou, China.</title>
        <authorList>
            <person name="Huang Y."/>
            <person name="Xie L."/>
        </authorList>
    </citation>
    <scope>NUCLEOTIDE SEQUENCE [LARGE SCALE GENOMIC DNA]</scope>
    <source>
        <strain evidence="5 6">S22</strain>
    </source>
</reference>
<keyword evidence="2" id="KW-0472">Membrane</keyword>
<evidence type="ECO:0000313" key="6">
    <source>
        <dbReference type="Proteomes" id="UP000323039"/>
    </source>
</evidence>